<feature type="compositionally biased region" description="Low complexity" evidence="9">
    <location>
        <begin position="737"/>
        <end position="746"/>
    </location>
</feature>
<dbReference type="SUPFAM" id="SSF52540">
    <property type="entry name" value="P-loop containing nucleoside triphosphate hydrolases"/>
    <property type="match status" value="1"/>
</dbReference>
<comment type="caution">
    <text evidence="11">The sequence shown here is derived from an EMBL/GenBank/DDBJ whole genome shotgun (WGS) entry which is preliminary data.</text>
</comment>
<dbReference type="GO" id="GO:0005875">
    <property type="term" value="C:microtubule associated complex"/>
    <property type="evidence" value="ECO:0007669"/>
    <property type="project" value="TreeGrafter"/>
</dbReference>
<feature type="domain" description="Kinesin motor" evidence="10">
    <location>
        <begin position="172"/>
        <end position="577"/>
    </location>
</feature>
<dbReference type="SMART" id="SM00129">
    <property type="entry name" value="KISc"/>
    <property type="match status" value="1"/>
</dbReference>
<keyword evidence="2" id="KW-0963">Cytoplasm</keyword>
<organism evidence="11 12">
    <name type="scientific">Coemansia biformis</name>
    <dbReference type="NCBI Taxonomy" id="1286918"/>
    <lineage>
        <taxon>Eukaryota</taxon>
        <taxon>Fungi</taxon>
        <taxon>Fungi incertae sedis</taxon>
        <taxon>Zoopagomycota</taxon>
        <taxon>Kickxellomycotina</taxon>
        <taxon>Kickxellomycetes</taxon>
        <taxon>Kickxellales</taxon>
        <taxon>Kickxellaceae</taxon>
        <taxon>Coemansia</taxon>
    </lineage>
</organism>
<dbReference type="InterPro" id="IPR027417">
    <property type="entry name" value="P-loop_NTPase"/>
</dbReference>
<dbReference type="InterPro" id="IPR027640">
    <property type="entry name" value="Kinesin-like_fam"/>
</dbReference>
<feature type="region of interest" description="Disordered" evidence="9">
    <location>
        <begin position="732"/>
        <end position="764"/>
    </location>
</feature>
<accession>A0A9W8CTX6</accession>
<dbReference type="InterPro" id="IPR001752">
    <property type="entry name" value="Kinesin_motor_dom"/>
</dbReference>
<keyword evidence="4 6" id="KW-0067">ATP-binding</keyword>
<dbReference type="EMBL" id="JANBOI010001634">
    <property type="protein sequence ID" value="KAJ1726310.1"/>
    <property type="molecule type" value="Genomic_DNA"/>
</dbReference>
<evidence type="ECO:0000256" key="1">
    <source>
        <dbReference type="ARBA" id="ARBA00004496"/>
    </source>
</evidence>
<dbReference type="GO" id="GO:0005524">
    <property type="term" value="F:ATP binding"/>
    <property type="evidence" value="ECO:0007669"/>
    <property type="project" value="UniProtKB-UniRule"/>
</dbReference>
<evidence type="ECO:0000256" key="6">
    <source>
        <dbReference type="PROSITE-ProRule" id="PRU00283"/>
    </source>
</evidence>
<feature type="region of interest" description="Disordered" evidence="9">
    <location>
        <begin position="55"/>
        <end position="126"/>
    </location>
</feature>
<evidence type="ECO:0000256" key="5">
    <source>
        <dbReference type="ARBA" id="ARBA00023054"/>
    </source>
</evidence>
<proteinExistence type="inferred from homology"/>
<gene>
    <name evidence="11" type="ORF">LPJ61_005272</name>
</gene>
<dbReference type="PANTHER" id="PTHR47969:SF15">
    <property type="entry name" value="CHROMOSOME-ASSOCIATED KINESIN KIF4A-RELATED"/>
    <property type="match status" value="1"/>
</dbReference>
<dbReference type="GO" id="GO:0003777">
    <property type="term" value="F:microtubule motor activity"/>
    <property type="evidence" value="ECO:0007669"/>
    <property type="project" value="InterPro"/>
</dbReference>
<comment type="similarity">
    <text evidence="6 7">Belongs to the TRAFAC class myosin-kinesin ATPase superfamily. Kinesin family.</text>
</comment>
<evidence type="ECO:0000256" key="8">
    <source>
        <dbReference type="SAM" id="Coils"/>
    </source>
</evidence>
<keyword evidence="7" id="KW-0493">Microtubule</keyword>
<feature type="coiled-coil region" evidence="8">
    <location>
        <begin position="818"/>
        <end position="908"/>
    </location>
</feature>
<evidence type="ECO:0000259" key="10">
    <source>
        <dbReference type="PROSITE" id="PS50067"/>
    </source>
</evidence>
<keyword evidence="5 8" id="KW-0175">Coiled coil</keyword>
<dbReference type="Gene3D" id="3.40.850.10">
    <property type="entry name" value="Kinesin motor domain"/>
    <property type="match status" value="1"/>
</dbReference>
<dbReference type="PANTHER" id="PTHR47969">
    <property type="entry name" value="CHROMOSOME-ASSOCIATED KINESIN KIF4A-RELATED"/>
    <property type="match status" value="1"/>
</dbReference>
<dbReference type="GO" id="GO:0005874">
    <property type="term" value="C:microtubule"/>
    <property type="evidence" value="ECO:0007669"/>
    <property type="project" value="UniProtKB-KW"/>
</dbReference>
<dbReference type="InterPro" id="IPR036961">
    <property type="entry name" value="Kinesin_motor_dom_sf"/>
</dbReference>
<dbReference type="GO" id="GO:0008017">
    <property type="term" value="F:microtubule binding"/>
    <property type="evidence" value="ECO:0007669"/>
    <property type="project" value="InterPro"/>
</dbReference>
<keyword evidence="6 7" id="KW-0505">Motor protein</keyword>
<dbReference type="AlphaFoldDB" id="A0A9W8CTX6"/>
<sequence length="980" mass="104513">MPPLAPLHYSADGERADTRGSPSPLPRNQRPSYLPLPTQLTASYSSALGLAAQADCASSSASHASHDDMRTGRSSSLSTSTRTATPTPTSLPRQTSRPPFSLGDTGSPYAHYRTGSAGAGAGSMVKDRSNSYSSIQLVGGSPARSGAPADMADSRYSMATVDDGDDCERVLPVKVAVRIRPLLVGGSGPVENNSSEWAAAPLSRAQAASCLEALPNATIVVSSAAAGSADELAGLGASRHSVIGSANGNTGPGGSAAGPRSFTYDHAFGPEASQPAVYEAAVAPLLARFVEGYNVTVLAYGQTSSGKTYTMGTDAGDILASTAGDSLAPSADDSHAVGIVPRALHWLFAWAQTGPSALRPGIDIRVSFLEVYNEELIDLVARTQSRGVGPPIFIREDAKGNILWTGVREVTVTCADDALALLVDGSRERQTGGTRMNEKSSRSHAIYSISLAQTRLRKRSDADRATEPVKIVSKLHFVDLAGSERLKKTLAVGERQREGIAINSGLLALGNVISALGDANRGPLAHVPYRDSKLTYMLRDSLGGNAQTLLIACVSAAEVNATESINTLKYAARARNIKNRGGVNMVSVGRVSTKEVESLRAMVRKLKGEVRLLKEQLQDGAPGLPGLPPPTGSARGLLASPARSSNGFAAAGEETPSKIPTMGMALQRRAQAAEELNTLKTRNQTLEAELEQLNDTYTDLLLKFNDACREMEERQSEGFERDQRLRDREQELRRLTSHSTRSRLPSIAGSAMSSRPPSVADALRRKRRSTGLSMALGLVGEGDDAGGLPASAAFGGVRSDDASDDSDGPRAAEFDAILEEHDSSIRALEDNLRAAREELDGKNVQLSMQEAKASFAEKLNAAQLAQIETLRMQVSKARAAAEDEEQRRRALEAELEEANFNAETHMEVVINDSRLELLHVDEQWTERWTAAQQEHKDELQALQDASQAWPERWEAAQQEYAAKLAAQQQEIAGLRAELKS</sequence>
<dbReference type="GO" id="GO:0007052">
    <property type="term" value="P:mitotic spindle organization"/>
    <property type="evidence" value="ECO:0007669"/>
    <property type="project" value="TreeGrafter"/>
</dbReference>
<protein>
    <recommendedName>
        <fullName evidence="7">Kinesin-like protein</fullName>
    </recommendedName>
</protein>
<dbReference type="GO" id="GO:0007018">
    <property type="term" value="P:microtubule-based movement"/>
    <property type="evidence" value="ECO:0007669"/>
    <property type="project" value="InterPro"/>
</dbReference>
<feature type="region of interest" description="Disordered" evidence="9">
    <location>
        <begin position="1"/>
        <end position="38"/>
    </location>
</feature>
<comment type="subcellular location">
    <subcellularLocation>
        <location evidence="1">Cytoplasm</location>
    </subcellularLocation>
</comment>
<evidence type="ECO:0000256" key="7">
    <source>
        <dbReference type="RuleBase" id="RU000394"/>
    </source>
</evidence>
<feature type="non-terminal residue" evidence="11">
    <location>
        <position position="980"/>
    </location>
</feature>
<feature type="coiled-coil region" evidence="8">
    <location>
        <begin position="669"/>
        <end position="703"/>
    </location>
</feature>
<evidence type="ECO:0000256" key="2">
    <source>
        <dbReference type="ARBA" id="ARBA00022490"/>
    </source>
</evidence>
<evidence type="ECO:0000256" key="4">
    <source>
        <dbReference type="ARBA" id="ARBA00022840"/>
    </source>
</evidence>
<evidence type="ECO:0000256" key="9">
    <source>
        <dbReference type="SAM" id="MobiDB-lite"/>
    </source>
</evidence>
<keyword evidence="12" id="KW-1185">Reference proteome</keyword>
<feature type="binding site" evidence="6">
    <location>
        <begin position="301"/>
        <end position="308"/>
    </location>
    <ligand>
        <name>ATP</name>
        <dbReference type="ChEBI" id="CHEBI:30616"/>
    </ligand>
</feature>
<dbReference type="GO" id="GO:0051231">
    <property type="term" value="P:spindle elongation"/>
    <property type="evidence" value="ECO:0007669"/>
    <property type="project" value="TreeGrafter"/>
</dbReference>
<reference evidence="11" key="1">
    <citation type="submission" date="2022-07" db="EMBL/GenBank/DDBJ databases">
        <title>Phylogenomic reconstructions and comparative analyses of Kickxellomycotina fungi.</title>
        <authorList>
            <person name="Reynolds N.K."/>
            <person name="Stajich J.E."/>
            <person name="Barry K."/>
            <person name="Grigoriev I.V."/>
            <person name="Crous P."/>
            <person name="Smith M.E."/>
        </authorList>
    </citation>
    <scope>NUCLEOTIDE SEQUENCE</scope>
    <source>
        <strain evidence="11">BCRC 34381</strain>
    </source>
</reference>
<evidence type="ECO:0000313" key="12">
    <source>
        <dbReference type="Proteomes" id="UP001143981"/>
    </source>
</evidence>
<feature type="compositionally biased region" description="Low complexity" evidence="9">
    <location>
        <begin position="73"/>
        <end position="93"/>
    </location>
</feature>
<evidence type="ECO:0000313" key="11">
    <source>
        <dbReference type="EMBL" id="KAJ1726310.1"/>
    </source>
</evidence>
<dbReference type="Pfam" id="PF00225">
    <property type="entry name" value="Kinesin"/>
    <property type="match status" value="1"/>
</dbReference>
<dbReference type="InterPro" id="IPR019821">
    <property type="entry name" value="Kinesin_motor_CS"/>
</dbReference>
<keyword evidence="3 6" id="KW-0547">Nucleotide-binding</keyword>
<dbReference type="PROSITE" id="PS50067">
    <property type="entry name" value="KINESIN_MOTOR_2"/>
    <property type="match status" value="1"/>
</dbReference>
<dbReference type="OrthoDB" id="3176171at2759"/>
<dbReference type="PRINTS" id="PR00380">
    <property type="entry name" value="KINESINHEAVY"/>
</dbReference>
<dbReference type="GO" id="GO:0005737">
    <property type="term" value="C:cytoplasm"/>
    <property type="evidence" value="ECO:0007669"/>
    <property type="project" value="UniProtKB-SubCell"/>
</dbReference>
<evidence type="ECO:0000256" key="3">
    <source>
        <dbReference type="ARBA" id="ARBA00022741"/>
    </source>
</evidence>
<name>A0A9W8CTX6_9FUNG</name>
<dbReference type="PROSITE" id="PS00411">
    <property type="entry name" value="KINESIN_MOTOR_1"/>
    <property type="match status" value="1"/>
</dbReference>
<dbReference type="Proteomes" id="UP001143981">
    <property type="component" value="Unassembled WGS sequence"/>
</dbReference>